<evidence type="ECO:0000259" key="1">
    <source>
        <dbReference type="Pfam" id="PF00534"/>
    </source>
</evidence>
<organism evidence="3 4">
    <name type="scientific">Candidatus Desulfacyla euxinica</name>
    <dbReference type="NCBI Taxonomy" id="2841693"/>
    <lineage>
        <taxon>Bacteria</taxon>
        <taxon>Deltaproteobacteria</taxon>
        <taxon>Candidatus Desulfacyla</taxon>
    </lineage>
</organism>
<protein>
    <submittedName>
        <fullName evidence="3">Glycosyltransferase</fullName>
    </submittedName>
</protein>
<evidence type="ECO:0000313" key="4">
    <source>
        <dbReference type="Proteomes" id="UP000650524"/>
    </source>
</evidence>
<accession>A0A8J6T6I4</accession>
<comment type="caution">
    <text evidence="3">The sequence shown here is derived from an EMBL/GenBank/DDBJ whole genome shotgun (WGS) entry which is preliminary data.</text>
</comment>
<dbReference type="Pfam" id="PF13579">
    <property type="entry name" value="Glyco_trans_4_4"/>
    <property type="match status" value="1"/>
</dbReference>
<evidence type="ECO:0000259" key="2">
    <source>
        <dbReference type="Pfam" id="PF13579"/>
    </source>
</evidence>
<feature type="domain" description="Glycosyl transferase family 1" evidence="1">
    <location>
        <begin position="201"/>
        <end position="361"/>
    </location>
</feature>
<gene>
    <name evidence="3" type="ORF">H8E19_06330</name>
</gene>
<dbReference type="InterPro" id="IPR050194">
    <property type="entry name" value="Glycosyltransferase_grp1"/>
</dbReference>
<dbReference type="InterPro" id="IPR001296">
    <property type="entry name" value="Glyco_trans_1"/>
</dbReference>
<evidence type="ECO:0000313" key="3">
    <source>
        <dbReference type="EMBL" id="MBC8177006.1"/>
    </source>
</evidence>
<dbReference type="Gene3D" id="3.40.50.2000">
    <property type="entry name" value="Glycogen Phosphorylase B"/>
    <property type="match status" value="2"/>
</dbReference>
<reference evidence="3 4" key="1">
    <citation type="submission" date="2020-08" db="EMBL/GenBank/DDBJ databases">
        <title>Bridging the membrane lipid divide: bacteria of the FCB group superphylum have the potential to synthesize archaeal ether lipids.</title>
        <authorList>
            <person name="Villanueva L."/>
            <person name="Von Meijenfeldt F.A.B."/>
            <person name="Westbye A.B."/>
            <person name="Yadav S."/>
            <person name="Hopmans E.C."/>
            <person name="Dutilh B.E."/>
            <person name="Sinninghe Damste J.S."/>
        </authorList>
    </citation>
    <scope>NUCLEOTIDE SEQUENCE [LARGE SCALE GENOMIC DNA]</scope>
    <source>
        <strain evidence="3">NIOZ-UU27</strain>
    </source>
</reference>
<proteinExistence type="predicted"/>
<dbReference type="Proteomes" id="UP000650524">
    <property type="component" value="Unassembled WGS sequence"/>
</dbReference>
<name>A0A8J6T6I4_9DELT</name>
<dbReference type="InterPro" id="IPR028098">
    <property type="entry name" value="Glyco_trans_4-like_N"/>
</dbReference>
<dbReference type="EMBL" id="JACNJD010000180">
    <property type="protein sequence ID" value="MBC8177006.1"/>
    <property type="molecule type" value="Genomic_DNA"/>
</dbReference>
<dbReference type="GO" id="GO:0016757">
    <property type="term" value="F:glycosyltransferase activity"/>
    <property type="evidence" value="ECO:0007669"/>
    <property type="project" value="InterPro"/>
</dbReference>
<dbReference type="SUPFAM" id="SSF53756">
    <property type="entry name" value="UDP-Glycosyltransferase/glycogen phosphorylase"/>
    <property type="match status" value="1"/>
</dbReference>
<dbReference type="PANTHER" id="PTHR45947">
    <property type="entry name" value="SULFOQUINOVOSYL TRANSFERASE SQD2"/>
    <property type="match status" value="1"/>
</dbReference>
<feature type="domain" description="Glycosyltransferase subfamily 4-like N-terminal" evidence="2">
    <location>
        <begin position="15"/>
        <end position="180"/>
    </location>
</feature>
<sequence>MRVLHIGKFYPPFAGGMENFMGDLLPALERRNINTAALVHGHEFGRRRAYNNDAAARIYRVPCYGSFLYAPISPGFALALRREIHAFRPDILHMHLPNTSAFLAMAIPSARKVPWVIQWQSDIVNSDIDRRLAVAYRLYQPLECRFLKKASAIIASTPPYFETSGPLSSWREKCRIIPLGLDENRLKMPGRDLENWAEGVWQTGRTRIISIGRLTYYKGHEILIKAAADLPQSHIIIVGEGDRKEHLRRLIRQLGLGGRVELTGFMPDEKLRALLATSDLFCLPSIERTEAFGLVLLEAMRYAKLVVASDVPGSGMGWIVRHMETGLLVKPGAVDDLARALELLCQRPGLRASMAEAGRKRFHAVFRIDQVADKISSLYQEVQGWHLK</sequence>
<dbReference type="PANTHER" id="PTHR45947:SF3">
    <property type="entry name" value="SULFOQUINOVOSYL TRANSFERASE SQD2"/>
    <property type="match status" value="1"/>
</dbReference>
<dbReference type="Pfam" id="PF00534">
    <property type="entry name" value="Glycos_transf_1"/>
    <property type="match status" value="1"/>
</dbReference>
<dbReference type="AlphaFoldDB" id="A0A8J6T6I4"/>